<comment type="caution">
    <text evidence="2">The sequence shown here is derived from an EMBL/GenBank/DDBJ whole genome shotgun (WGS) entry which is preliminary data.</text>
</comment>
<protein>
    <submittedName>
        <fullName evidence="2">Uncharacterized protein</fullName>
    </submittedName>
</protein>
<gene>
    <name evidence="2" type="ORF">O181_031958</name>
</gene>
<evidence type="ECO:0000313" key="2">
    <source>
        <dbReference type="EMBL" id="MBW0492243.1"/>
    </source>
</evidence>
<dbReference type="EMBL" id="AVOT02011495">
    <property type="protein sequence ID" value="MBW0492243.1"/>
    <property type="molecule type" value="Genomic_DNA"/>
</dbReference>
<dbReference type="AlphaFoldDB" id="A0A9Q3CYI7"/>
<feature type="region of interest" description="Disordered" evidence="1">
    <location>
        <begin position="54"/>
        <end position="82"/>
    </location>
</feature>
<name>A0A9Q3CYI7_9BASI</name>
<reference evidence="2" key="1">
    <citation type="submission" date="2021-03" db="EMBL/GenBank/DDBJ databases">
        <title>Draft genome sequence of rust myrtle Austropuccinia psidii MF-1, a brazilian biotype.</title>
        <authorList>
            <person name="Quecine M.C."/>
            <person name="Pachon D.M.R."/>
            <person name="Bonatelli M.L."/>
            <person name="Correr F.H."/>
            <person name="Franceschini L.M."/>
            <person name="Leite T.F."/>
            <person name="Margarido G.R.A."/>
            <person name="Almeida C.A."/>
            <person name="Ferrarezi J.A."/>
            <person name="Labate C.A."/>
        </authorList>
    </citation>
    <scope>NUCLEOTIDE SEQUENCE</scope>
    <source>
        <strain evidence="2">MF-1</strain>
    </source>
</reference>
<evidence type="ECO:0000313" key="3">
    <source>
        <dbReference type="Proteomes" id="UP000765509"/>
    </source>
</evidence>
<proteinExistence type="predicted"/>
<accession>A0A9Q3CYI7</accession>
<sequence>MKILNRCGGELVHALRNRCIESCAKEEYINALEDIVTRTKISRTLKKVDNKSPNELFIKKDKPREPVKPNTPSNEEAEFNQELTGKMKEKLHDLSLKYKDAFATDKEPLGAIIGHEVDIIVNVEKSYPPLLRIPAYPARLRVREALEVHIEE</sequence>
<keyword evidence="3" id="KW-1185">Reference proteome</keyword>
<organism evidence="2 3">
    <name type="scientific">Austropuccinia psidii MF-1</name>
    <dbReference type="NCBI Taxonomy" id="1389203"/>
    <lineage>
        <taxon>Eukaryota</taxon>
        <taxon>Fungi</taxon>
        <taxon>Dikarya</taxon>
        <taxon>Basidiomycota</taxon>
        <taxon>Pucciniomycotina</taxon>
        <taxon>Pucciniomycetes</taxon>
        <taxon>Pucciniales</taxon>
        <taxon>Sphaerophragmiaceae</taxon>
        <taxon>Austropuccinia</taxon>
    </lineage>
</organism>
<evidence type="ECO:0000256" key="1">
    <source>
        <dbReference type="SAM" id="MobiDB-lite"/>
    </source>
</evidence>
<feature type="compositionally biased region" description="Basic and acidic residues" evidence="1">
    <location>
        <begin position="54"/>
        <end position="67"/>
    </location>
</feature>
<dbReference type="Proteomes" id="UP000765509">
    <property type="component" value="Unassembled WGS sequence"/>
</dbReference>